<dbReference type="InterPro" id="IPR047945">
    <property type="entry name" value="MIB_synthase"/>
</dbReference>
<sequence>MSVLSRVFAPASGSETAAAAAAILSNMDGAPGALAELLPKAPHPLLSGPTGLGTSAARFGRAAPQPSLVDDHGLFCPGALRDDVALGEQVNDALIAWAREVGIYPGQEEKLVKANFGRLMMLTHPGTDDPERLLAASRCVLAEWATDDHFVDEVAMGADPSVLGERLGITHAAMDPVDLPDAYTPALRGALDAEPVAVAYRSAFEHLARIASPAQVLRLRHQLSIMFMAYNHEAIWRMSGRVPPVWEYLTHRHQNSFLPPMTLVDPVAGYELPASEFADPRVRRVFSIAGSASVILNDVYSNAKETDDDFDLPKVIRTEEGCTPAEALARTVEIHNELMRTFVAEAAVLSAAGSPHLRRFLADIWAWLGGNREWHATTARYNEPQKES</sequence>
<dbReference type="SUPFAM" id="SSF48576">
    <property type="entry name" value="Terpenoid synthases"/>
    <property type="match status" value="1"/>
</dbReference>
<comment type="caution">
    <text evidence="9">The sequence shown here is derived from an EMBL/GenBank/DDBJ whole genome shotgun (WGS) entry which is preliminary data.</text>
</comment>
<evidence type="ECO:0000256" key="1">
    <source>
        <dbReference type="ARBA" id="ARBA00001946"/>
    </source>
</evidence>
<dbReference type="InterPro" id="IPR008949">
    <property type="entry name" value="Isoprenoid_synthase_dom_sf"/>
</dbReference>
<comment type="catalytic activity">
    <reaction evidence="5">
        <text>(E)-2-methylgeranyl diphosphate + H2O = 2-methylisoborneol + diphosphate</text>
        <dbReference type="Rhea" id="RHEA:32571"/>
        <dbReference type="ChEBI" id="CHEBI:15377"/>
        <dbReference type="ChEBI" id="CHEBI:33019"/>
        <dbReference type="ChEBI" id="CHEBI:61984"/>
        <dbReference type="ChEBI" id="CHEBI:61987"/>
        <dbReference type="EC" id="4.2.3.118"/>
    </reaction>
</comment>
<name>A0ABW0ENH5_9PSEU</name>
<dbReference type="EMBL" id="JBHSKF010000009">
    <property type="protein sequence ID" value="MFC5288968.1"/>
    <property type="molecule type" value="Genomic_DNA"/>
</dbReference>
<comment type="cofactor">
    <cofactor evidence="1">
        <name>Mg(2+)</name>
        <dbReference type="ChEBI" id="CHEBI:18420"/>
    </cofactor>
</comment>
<organism evidence="9 10">
    <name type="scientific">Actinokineospora guangxiensis</name>
    <dbReference type="NCBI Taxonomy" id="1490288"/>
    <lineage>
        <taxon>Bacteria</taxon>
        <taxon>Bacillati</taxon>
        <taxon>Actinomycetota</taxon>
        <taxon>Actinomycetes</taxon>
        <taxon>Pseudonocardiales</taxon>
        <taxon>Pseudonocardiaceae</taxon>
        <taxon>Actinokineospora</taxon>
    </lineage>
</organism>
<proteinExistence type="inferred from homology"/>
<dbReference type="EC" id="4.2.3.118" evidence="7"/>
<comment type="similarity">
    <text evidence="6">Belongs to the terpene synthase family. 2-methylisoborneol synthase subfamily.</text>
</comment>
<evidence type="ECO:0000256" key="5">
    <source>
        <dbReference type="ARBA" id="ARBA00035573"/>
    </source>
</evidence>
<evidence type="ECO:0000256" key="8">
    <source>
        <dbReference type="ARBA" id="ARBA00035696"/>
    </source>
</evidence>
<evidence type="ECO:0000313" key="10">
    <source>
        <dbReference type="Proteomes" id="UP001596157"/>
    </source>
</evidence>
<dbReference type="Gene3D" id="1.10.600.10">
    <property type="entry name" value="Farnesyl Diphosphate Synthase"/>
    <property type="match status" value="1"/>
</dbReference>
<dbReference type="SFLD" id="SFLDG01020">
    <property type="entry name" value="Terpene_Cyclase_Like_2"/>
    <property type="match status" value="1"/>
</dbReference>
<reference evidence="10" key="1">
    <citation type="journal article" date="2019" name="Int. J. Syst. Evol. Microbiol.">
        <title>The Global Catalogue of Microorganisms (GCM) 10K type strain sequencing project: providing services to taxonomists for standard genome sequencing and annotation.</title>
        <authorList>
            <consortium name="The Broad Institute Genomics Platform"/>
            <consortium name="The Broad Institute Genome Sequencing Center for Infectious Disease"/>
            <person name="Wu L."/>
            <person name="Ma J."/>
        </authorList>
    </citation>
    <scope>NUCLEOTIDE SEQUENCE [LARGE SCALE GENOMIC DNA]</scope>
    <source>
        <strain evidence="10">CCUG 59778</strain>
    </source>
</reference>
<keyword evidence="2" id="KW-0479">Metal-binding</keyword>
<evidence type="ECO:0000256" key="6">
    <source>
        <dbReference type="ARBA" id="ARBA00035653"/>
    </source>
</evidence>
<evidence type="ECO:0000256" key="2">
    <source>
        <dbReference type="ARBA" id="ARBA00022723"/>
    </source>
</evidence>
<keyword evidence="10" id="KW-1185">Reference proteome</keyword>
<evidence type="ECO:0000256" key="4">
    <source>
        <dbReference type="ARBA" id="ARBA00023239"/>
    </source>
</evidence>
<evidence type="ECO:0000256" key="7">
    <source>
        <dbReference type="ARBA" id="ARBA00035680"/>
    </source>
</evidence>
<dbReference type="SFLD" id="SFLDS00005">
    <property type="entry name" value="Isoprenoid_Synthase_Type_I"/>
    <property type="match status" value="1"/>
</dbReference>
<dbReference type="RefSeq" id="WP_378248817.1">
    <property type="nucleotide sequence ID" value="NZ_JBHSKF010000009.1"/>
</dbReference>
<accession>A0ABW0ENH5</accession>
<dbReference type="NCBIfam" id="NF041167">
    <property type="entry name" value="f2_encap_cargo2"/>
    <property type="match status" value="1"/>
</dbReference>
<gene>
    <name evidence="9" type="ORF">ACFPM7_18095</name>
</gene>
<evidence type="ECO:0000256" key="3">
    <source>
        <dbReference type="ARBA" id="ARBA00022842"/>
    </source>
</evidence>
<keyword evidence="3" id="KW-0460">Magnesium</keyword>
<evidence type="ECO:0000313" key="9">
    <source>
        <dbReference type="EMBL" id="MFC5288968.1"/>
    </source>
</evidence>
<dbReference type="InterPro" id="IPR034686">
    <property type="entry name" value="Terpene_cyclase-like_2"/>
</dbReference>
<dbReference type="Pfam" id="PF19086">
    <property type="entry name" value="Terpene_syn_C_2"/>
    <property type="match status" value="1"/>
</dbReference>
<protein>
    <recommendedName>
        <fullName evidence="8">2-methylisoborneol synthase</fullName>
        <ecNumber evidence="7">4.2.3.118</ecNumber>
    </recommendedName>
</protein>
<keyword evidence="4" id="KW-0456">Lyase</keyword>
<dbReference type="Proteomes" id="UP001596157">
    <property type="component" value="Unassembled WGS sequence"/>
</dbReference>